<dbReference type="InterPro" id="IPR007267">
    <property type="entry name" value="GtrA_DPMS_TM"/>
</dbReference>
<dbReference type="GO" id="GO:0005886">
    <property type="term" value="C:plasma membrane"/>
    <property type="evidence" value="ECO:0007669"/>
    <property type="project" value="TreeGrafter"/>
</dbReference>
<dbReference type="OrthoDB" id="9811884at2"/>
<evidence type="ECO:0000256" key="1">
    <source>
        <dbReference type="ARBA" id="ARBA00004141"/>
    </source>
</evidence>
<evidence type="ECO:0000259" key="7">
    <source>
        <dbReference type="Pfam" id="PF04138"/>
    </source>
</evidence>
<accession>K6Z0A6</accession>
<feature type="transmembrane region" description="Helical" evidence="6">
    <location>
        <begin position="40"/>
        <end position="61"/>
    </location>
</feature>
<sequence>MSVISLTKIRFILVGGGAFLVDAIVFLICCYGLSLSPFNARIIAFFIAVAVTFLGNRLITFKARRHPSFIKQYALALAAAVVTLIPNLTVFVFCLAIFPDGQVYEFMAFVSGTTVGIISNFLLSDKLVFKSCSV</sequence>
<dbReference type="PANTHER" id="PTHR38459">
    <property type="entry name" value="PROPHAGE BACTOPRENOL-LINKED GLUCOSE TRANSLOCASE HOMOLOG"/>
    <property type="match status" value="1"/>
</dbReference>
<feature type="transmembrane region" description="Helical" evidence="6">
    <location>
        <begin position="104"/>
        <end position="123"/>
    </location>
</feature>
<protein>
    <recommendedName>
        <fullName evidence="7">GtrA/DPMS transmembrane domain-containing protein</fullName>
    </recommendedName>
</protein>
<dbReference type="InterPro" id="IPR051401">
    <property type="entry name" value="GtrA_CellWall_Glycosyl"/>
</dbReference>
<dbReference type="Pfam" id="PF04138">
    <property type="entry name" value="GtrA_DPMS_TM"/>
    <property type="match status" value="1"/>
</dbReference>
<feature type="transmembrane region" description="Helical" evidence="6">
    <location>
        <begin position="73"/>
        <end position="98"/>
    </location>
</feature>
<comment type="subcellular location">
    <subcellularLocation>
        <location evidence="1">Membrane</location>
        <topology evidence="1">Multi-pass membrane protein</topology>
    </subcellularLocation>
</comment>
<comment type="similarity">
    <text evidence="2">Belongs to the GtrA family.</text>
</comment>
<keyword evidence="5 6" id="KW-0472">Membrane</keyword>
<keyword evidence="3 6" id="KW-0812">Transmembrane</keyword>
<evidence type="ECO:0000256" key="4">
    <source>
        <dbReference type="ARBA" id="ARBA00022989"/>
    </source>
</evidence>
<dbReference type="Proteomes" id="UP000006334">
    <property type="component" value="Unassembled WGS sequence"/>
</dbReference>
<keyword evidence="9" id="KW-1185">Reference proteome</keyword>
<keyword evidence="4 6" id="KW-1133">Transmembrane helix</keyword>
<evidence type="ECO:0000313" key="8">
    <source>
        <dbReference type="EMBL" id="GAC16885.1"/>
    </source>
</evidence>
<dbReference type="eggNOG" id="COG2246">
    <property type="taxonomic scope" value="Bacteria"/>
</dbReference>
<dbReference type="GO" id="GO:0000271">
    <property type="term" value="P:polysaccharide biosynthetic process"/>
    <property type="evidence" value="ECO:0007669"/>
    <property type="project" value="InterPro"/>
</dbReference>
<evidence type="ECO:0000256" key="5">
    <source>
        <dbReference type="ARBA" id="ARBA00023136"/>
    </source>
</evidence>
<evidence type="ECO:0000313" key="9">
    <source>
        <dbReference type="Proteomes" id="UP000006334"/>
    </source>
</evidence>
<evidence type="ECO:0000256" key="2">
    <source>
        <dbReference type="ARBA" id="ARBA00009399"/>
    </source>
</evidence>
<proteinExistence type="inferred from homology"/>
<feature type="transmembrane region" description="Helical" evidence="6">
    <location>
        <begin position="12"/>
        <end position="34"/>
    </location>
</feature>
<dbReference type="PANTHER" id="PTHR38459:SF1">
    <property type="entry name" value="PROPHAGE BACTOPRENOL-LINKED GLUCOSE TRANSLOCASE HOMOLOG"/>
    <property type="match status" value="1"/>
</dbReference>
<reference evidence="8 9" key="1">
    <citation type="journal article" date="2017" name="Antonie Van Leeuwenhoek">
        <title>Rhizobium rhizosphaerae sp. nov., a novel species isolated from rice rhizosphere.</title>
        <authorList>
            <person name="Zhao J.J."/>
            <person name="Zhang J."/>
            <person name="Zhang R.J."/>
            <person name="Zhang C.W."/>
            <person name="Yin H.Q."/>
            <person name="Zhang X.X."/>
        </authorList>
    </citation>
    <scope>NUCLEOTIDE SEQUENCE [LARGE SCALE GENOMIC DNA]</scope>
    <source>
        <strain evidence="8 9">E3</strain>
    </source>
</reference>
<feature type="domain" description="GtrA/DPMS transmembrane" evidence="7">
    <location>
        <begin position="10"/>
        <end position="129"/>
    </location>
</feature>
<evidence type="ECO:0000256" key="3">
    <source>
        <dbReference type="ARBA" id="ARBA00022692"/>
    </source>
</evidence>
<dbReference type="STRING" id="1127673.GLIP_4274"/>
<name>K6Z0A6_9ALTE</name>
<comment type="caution">
    <text evidence="8">The sequence shown here is derived from an EMBL/GenBank/DDBJ whole genome shotgun (WGS) entry which is preliminary data.</text>
</comment>
<gene>
    <name evidence="8" type="ORF">GLIP_4274</name>
</gene>
<dbReference type="EMBL" id="BAEN01000076">
    <property type="protein sequence ID" value="GAC16885.1"/>
    <property type="molecule type" value="Genomic_DNA"/>
</dbReference>
<organism evidence="8 9">
    <name type="scientific">Aliiglaciecola lipolytica E3</name>
    <dbReference type="NCBI Taxonomy" id="1127673"/>
    <lineage>
        <taxon>Bacteria</taxon>
        <taxon>Pseudomonadati</taxon>
        <taxon>Pseudomonadota</taxon>
        <taxon>Gammaproteobacteria</taxon>
        <taxon>Alteromonadales</taxon>
        <taxon>Alteromonadaceae</taxon>
        <taxon>Aliiglaciecola</taxon>
    </lineage>
</organism>
<dbReference type="RefSeq" id="WP_008846687.1">
    <property type="nucleotide sequence ID" value="NZ_BAEN01000076.1"/>
</dbReference>
<dbReference type="AlphaFoldDB" id="K6Z0A6"/>
<evidence type="ECO:0000256" key="6">
    <source>
        <dbReference type="SAM" id="Phobius"/>
    </source>
</evidence>